<protein>
    <submittedName>
        <fullName evidence="5">L-fuculose phosphate aldolase</fullName>
    </submittedName>
</protein>
<keyword evidence="1" id="KW-0479">Metal-binding</keyword>
<gene>
    <name evidence="5" type="primary">fucA</name>
    <name evidence="5" type="ORF">GMJLKIPL_3997</name>
</gene>
<dbReference type="SMART" id="SM01007">
    <property type="entry name" value="Aldolase_II"/>
    <property type="match status" value="1"/>
</dbReference>
<keyword evidence="6" id="KW-1185">Reference proteome</keyword>
<dbReference type="Pfam" id="PF00596">
    <property type="entry name" value="Aldolase_II"/>
    <property type="match status" value="1"/>
</dbReference>
<dbReference type="PANTHER" id="PTHR22789:SF0">
    <property type="entry name" value="3-OXO-TETRONATE 4-PHOSPHATE DECARBOXYLASE-RELATED"/>
    <property type="match status" value="1"/>
</dbReference>
<comment type="caution">
    <text evidence="5">The sequence shown here is derived from an EMBL/GenBank/DDBJ whole genome shotgun (WGS) entry which is preliminary data.</text>
</comment>
<feature type="region of interest" description="Disordered" evidence="3">
    <location>
        <begin position="217"/>
        <end position="237"/>
    </location>
</feature>
<dbReference type="PANTHER" id="PTHR22789">
    <property type="entry name" value="FUCULOSE PHOSPHATE ALDOLASE"/>
    <property type="match status" value="1"/>
</dbReference>
<evidence type="ECO:0000259" key="4">
    <source>
        <dbReference type="SMART" id="SM01007"/>
    </source>
</evidence>
<name>A0ABQ4SI00_9HYPH</name>
<dbReference type="InterPro" id="IPR001303">
    <property type="entry name" value="Aldolase_II/adducin_N"/>
</dbReference>
<evidence type="ECO:0000256" key="1">
    <source>
        <dbReference type="ARBA" id="ARBA00022723"/>
    </source>
</evidence>
<evidence type="ECO:0000313" key="5">
    <source>
        <dbReference type="EMBL" id="GJE02053.1"/>
    </source>
</evidence>
<dbReference type="Proteomes" id="UP001055153">
    <property type="component" value="Unassembled WGS sequence"/>
</dbReference>
<feature type="domain" description="Class II aldolase/adducin N-terminal" evidence="4">
    <location>
        <begin position="8"/>
        <end position="185"/>
    </location>
</feature>
<evidence type="ECO:0000256" key="3">
    <source>
        <dbReference type="SAM" id="MobiDB-lite"/>
    </source>
</evidence>
<evidence type="ECO:0000313" key="6">
    <source>
        <dbReference type="Proteomes" id="UP001055153"/>
    </source>
</evidence>
<dbReference type="InterPro" id="IPR050197">
    <property type="entry name" value="Aldolase_class_II_sugar_metab"/>
</dbReference>
<proteinExistence type="predicted"/>
<reference evidence="5" key="1">
    <citation type="journal article" date="2021" name="Front. Microbiol.">
        <title>Comprehensive Comparative Genomics and Phenotyping of Methylobacterium Species.</title>
        <authorList>
            <person name="Alessa O."/>
            <person name="Ogura Y."/>
            <person name="Fujitani Y."/>
            <person name="Takami H."/>
            <person name="Hayashi T."/>
            <person name="Sahin N."/>
            <person name="Tani A."/>
        </authorList>
    </citation>
    <scope>NUCLEOTIDE SEQUENCE</scope>
    <source>
        <strain evidence="5">DSM 17168</strain>
    </source>
</reference>
<dbReference type="EMBL" id="BPQQ01000047">
    <property type="protein sequence ID" value="GJE02053.1"/>
    <property type="molecule type" value="Genomic_DNA"/>
</dbReference>
<accession>A0ABQ4SI00</accession>
<sequence length="237" mass="25704">MDEATLRQTIVALCLEMNRSGLNQGTSGNISARCGARMLLTPSATPYDRMTPEMIAALPLDGDGTVWEGPLKPSTEWRFHRDILRSRPDAHAVVHAHPTFATTLAIARRAIPACHYMVAAFGGHDVRCSGYALYGTEALSREALAALDGRTACLLANHGIIAIGDSLEKAMWRAVELEALAKQYYYSLQLEGGPVILSRAEIDEVLEGFASYGLRTEVRPSPRTGRGAARGRARQSP</sequence>
<dbReference type="Gene3D" id="3.40.225.10">
    <property type="entry name" value="Class II aldolase/adducin N-terminal domain"/>
    <property type="match status" value="1"/>
</dbReference>
<organism evidence="5 6">
    <name type="scientific">Methylobacterium isbiliense</name>
    <dbReference type="NCBI Taxonomy" id="315478"/>
    <lineage>
        <taxon>Bacteria</taxon>
        <taxon>Pseudomonadati</taxon>
        <taxon>Pseudomonadota</taxon>
        <taxon>Alphaproteobacteria</taxon>
        <taxon>Hyphomicrobiales</taxon>
        <taxon>Methylobacteriaceae</taxon>
        <taxon>Methylobacterium</taxon>
    </lineage>
</organism>
<evidence type="ECO:0000256" key="2">
    <source>
        <dbReference type="ARBA" id="ARBA00023239"/>
    </source>
</evidence>
<dbReference type="SUPFAM" id="SSF53639">
    <property type="entry name" value="AraD/HMP-PK domain-like"/>
    <property type="match status" value="1"/>
</dbReference>
<keyword evidence="2" id="KW-0456">Lyase</keyword>
<dbReference type="InterPro" id="IPR036409">
    <property type="entry name" value="Aldolase_II/adducin_N_sf"/>
</dbReference>
<reference evidence="5" key="2">
    <citation type="submission" date="2021-08" db="EMBL/GenBank/DDBJ databases">
        <authorList>
            <person name="Tani A."/>
            <person name="Ola A."/>
            <person name="Ogura Y."/>
            <person name="Katsura K."/>
            <person name="Hayashi T."/>
        </authorList>
    </citation>
    <scope>NUCLEOTIDE SEQUENCE</scope>
    <source>
        <strain evidence="5">DSM 17168</strain>
    </source>
</reference>